<name>A0ACC2M1W3_PERAE</name>
<proteinExistence type="predicted"/>
<evidence type="ECO:0000313" key="1">
    <source>
        <dbReference type="EMBL" id="KAJ8639182.1"/>
    </source>
</evidence>
<gene>
    <name evidence="1" type="ORF">MRB53_015876</name>
</gene>
<organism evidence="1 2">
    <name type="scientific">Persea americana</name>
    <name type="common">Avocado</name>
    <dbReference type="NCBI Taxonomy" id="3435"/>
    <lineage>
        <taxon>Eukaryota</taxon>
        <taxon>Viridiplantae</taxon>
        <taxon>Streptophyta</taxon>
        <taxon>Embryophyta</taxon>
        <taxon>Tracheophyta</taxon>
        <taxon>Spermatophyta</taxon>
        <taxon>Magnoliopsida</taxon>
        <taxon>Magnoliidae</taxon>
        <taxon>Laurales</taxon>
        <taxon>Lauraceae</taxon>
        <taxon>Persea</taxon>
    </lineage>
</organism>
<sequence length="205" mass="22586">MRKGTIIILARSIVSGETLLSSGVSGHPPFPNPSPFLEPIFFFTISLQRQRGDLYPAAISLQRRRNDLSSDDLSAATPPLPSLKPNLQPATISSRKGKLVEAHMVFGEMLKRGIGADNEAPAPLVYGVVSRGGVREGRAECRPEIGERRWPEMEAEDGAQTRDILDLARERDSCRSIRSNFPSVKICHLTGKRRLITYKQGNIPA</sequence>
<dbReference type="Proteomes" id="UP001234297">
    <property type="component" value="Chromosome 5"/>
</dbReference>
<keyword evidence="2" id="KW-1185">Reference proteome</keyword>
<reference evidence="1 2" key="1">
    <citation type="journal article" date="2022" name="Hortic Res">
        <title>A haplotype resolved chromosomal level avocado genome allows analysis of novel avocado genes.</title>
        <authorList>
            <person name="Nath O."/>
            <person name="Fletcher S.J."/>
            <person name="Hayward A."/>
            <person name="Shaw L.M."/>
            <person name="Masouleh A.K."/>
            <person name="Furtado A."/>
            <person name="Henry R.J."/>
            <person name="Mitter N."/>
        </authorList>
    </citation>
    <scope>NUCLEOTIDE SEQUENCE [LARGE SCALE GENOMIC DNA]</scope>
    <source>
        <strain evidence="2">cv. Hass</strain>
    </source>
</reference>
<evidence type="ECO:0000313" key="2">
    <source>
        <dbReference type="Proteomes" id="UP001234297"/>
    </source>
</evidence>
<comment type="caution">
    <text evidence="1">The sequence shown here is derived from an EMBL/GenBank/DDBJ whole genome shotgun (WGS) entry which is preliminary data.</text>
</comment>
<protein>
    <submittedName>
        <fullName evidence="1">Uncharacterized protein</fullName>
    </submittedName>
</protein>
<accession>A0ACC2M1W3</accession>
<dbReference type="EMBL" id="CM056813">
    <property type="protein sequence ID" value="KAJ8639182.1"/>
    <property type="molecule type" value="Genomic_DNA"/>
</dbReference>